<keyword evidence="6" id="KW-0812">Transmembrane</keyword>
<keyword evidence="6" id="KW-1133">Transmembrane helix</keyword>
<organism evidence="8 9">
    <name type="scientific">Saccharomonospora glauca K62</name>
    <dbReference type="NCBI Taxonomy" id="928724"/>
    <lineage>
        <taxon>Bacteria</taxon>
        <taxon>Bacillati</taxon>
        <taxon>Actinomycetota</taxon>
        <taxon>Actinomycetes</taxon>
        <taxon>Pseudonocardiales</taxon>
        <taxon>Pseudonocardiaceae</taxon>
        <taxon>Saccharomonospora</taxon>
    </lineage>
</organism>
<evidence type="ECO:0000256" key="1">
    <source>
        <dbReference type="ARBA" id="ARBA00004196"/>
    </source>
</evidence>
<evidence type="ECO:0000313" key="9">
    <source>
        <dbReference type="Proteomes" id="UP000005087"/>
    </source>
</evidence>
<feature type="domain" description="Thioredoxin" evidence="7">
    <location>
        <begin position="49"/>
        <end position="192"/>
    </location>
</feature>
<dbReference type="GO" id="GO:0030313">
    <property type="term" value="C:cell envelope"/>
    <property type="evidence" value="ECO:0007669"/>
    <property type="project" value="UniProtKB-SubCell"/>
</dbReference>
<keyword evidence="9" id="KW-1185">Reference proteome</keyword>
<keyword evidence="6" id="KW-0472">Membrane</keyword>
<dbReference type="HOGENOM" id="CLU_042529_19_0_11"/>
<evidence type="ECO:0000313" key="8">
    <source>
        <dbReference type="EMBL" id="EIE99833.1"/>
    </source>
</evidence>
<accession>I1D4F9</accession>
<dbReference type="Pfam" id="PF00578">
    <property type="entry name" value="AhpC-TSA"/>
    <property type="match status" value="1"/>
</dbReference>
<evidence type="ECO:0000256" key="4">
    <source>
        <dbReference type="ARBA" id="ARBA00023157"/>
    </source>
</evidence>
<protein>
    <submittedName>
        <fullName evidence="8">Thiol-disulfide isomerase-like thioredoxin</fullName>
    </submittedName>
</protein>
<comment type="subcellular location">
    <subcellularLocation>
        <location evidence="1">Cell envelope</location>
    </subcellularLocation>
</comment>
<sequence length="209" mass="22499">MTIKDNMRESPGRWRVVRWIALAAVIVVIGIGAVFGSRLGEDPTLVDSPLIGEPAPSAALPYLEREGLLSLADLHGQIVVVNFWASWCVPCREEHPALVAAANNYKDAGVAFVGVNFQDQRGAAVAFLDELGRGDSQVYHYVTDPDSRLALDFGVFGVPETFFIDRTGTIVGKISGVSDYRLLSSALDQMLSGRAPESRIEGSVQPAPS</sequence>
<dbReference type="InterPro" id="IPR036249">
    <property type="entry name" value="Thioredoxin-like_sf"/>
</dbReference>
<dbReference type="InterPro" id="IPR013766">
    <property type="entry name" value="Thioredoxin_domain"/>
</dbReference>
<dbReference type="InterPro" id="IPR017937">
    <property type="entry name" value="Thioredoxin_CS"/>
</dbReference>
<keyword evidence="4" id="KW-1015">Disulfide bond</keyword>
<dbReference type="SUPFAM" id="SSF52833">
    <property type="entry name" value="Thioredoxin-like"/>
    <property type="match status" value="1"/>
</dbReference>
<dbReference type="Proteomes" id="UP000005087">
    <property type="component" value="Chromosome"/>
</dbReference>
<dbReference type="PROSITE" id="PS00194">
    <property type="entry name" value="THIOREDOXIN_1"/>
    <property type="match status" value="1"/>
</dbReference>
<dbReference type="GO" id="GO:0016853">
    <property type="term" value="F:isomerase activity"/>
    <property type="evidence" value="ECO:0007669"/>
    <property type="project" value="UniProtKB-KW"/>
</dbReference>
<evidence type="ECO:0000256" key="3">
    <source>
        <dbReference type="ARBA" id="ARBA00022968"/>
    </source>
</evidence>
<dbReference type="eggNOG" id="COG0526">
    <property type="taxonomic scope" value="Bacteria"/>
</dbReference>
<evidence type="ECO:0000256" key="2">
    <source>
        <dbReference type="ARBA" id="ARBA00022748"/>
    </source>
</evidence>
<dbReference type="PANTHER" id="PTHR42852">
    <property type="entry name" value="THIOL:DISULFIDE INTERCHANGE PROTEIN DSBE"/>
    <property type="match status" value="1"/>
</dbReference>
<gene>
    <name evidence="8" type="ORF">SacglDRAFT_02958</name>
</gene>
<dbReference type="AlphaFoldDB" id="I1D4F9"/>
<reference evidence="9" key="2">
    <citation type="submission" date="2012-01" db="EMBL/GenBank/DDBJ databases">
        <title>Noncontiguous Finished sequence of chromosome of Saccharomonospora glauca K62.</title>
        <authorList>
            <consortium name="US DOE Joint Genome Institute"/>
            <person name="Lucas S."/>
            <person name="Han J."/>
            <person name="Lapidus A."/>
            <person name="Cheng J.-F."/>
            <person name="Goodwin L."/>
            <person name="Pitluck S."/>
            <person name="Peters L."/>
            <person name="Mikhailova N."/>
            <person name="Held B."/>
            <person name="Detter J.C."/>
            <person name="Han C."/>
            <person name="Tapia R."/>
            <person name="Land M."/>
            <person name="Hauser L."/>
            <person name="Kyrpides N."/>
            <person name="Ivanova N."/>
            <person name="Pagani I."/>
            <person name="Brambilla E.-M."/>
            <person name="Klenk H.-P."/>
            <person name="Woyke T."/>
        </authorList>
    </citation>
    <scope>NUCLEOTIDE SEQUENCE [LARGE SCALE GENOMIC DNA]</scope>
    <source>
        <strain evidence="9">K62</strain>
    </source>
</reference>
<reference evidence="8 9" key="1">
    <citation type="submission" date="2011-09" db="EMBL/GenBank/DDBJ databases">
        <authorList>
            <consortium name="US DOE Joint Genome Institute (JGI-PGF)"/>
            <person name="Lucas S."/>
            <person name="Han J."/>
            <person name="Lapidus A."/>
            <person name="Cheng J.-F."/>
            <person name="Goodwin L."/>
            <person name="Pitluck S."/>
            <person name="Peters L."/>
            <person name="Land M.L."/>
            <person name="Hauser L."/>
            <person name="Brambilla E."/>
            <person name="Klenk H.-P."/>
            <person name="Woyke T.J."/>
        </authorList>
    </citation>
    <scope>NUCLEOTIDE SEQUENCE [LARGE SCALE GENOMIC DNA]</scope>
    <source>
        <strain evidence="8 9">K62</strain>
    </source>
</reference>
<dbReference type="STRING" id="928724.SacglDRAFT_02958"/>
<dbReference type="InterPro" id="IPR050553">
    <property type="entry name" value="Thioredoxin_ResA/DsbE_sf"/>
</dbReference>
<keyword evidence="8" id="KW-0413">Isomerase</keyword>
<evidence type="ECO:0000256" key="6">
    <source>
        <dbReference type="SAM" id="Phobius"/>
    </source>
</evidence>
<dbReference type="GO" id="GO:0016209">
    <property type="term" value="F:antioxidant activity"/>
    <property type="evidence" value="ECO:0007669"/>
    <property type="project" value="InterPro"/>
</dbReference>
<dbReference type="Gene3D" id="3.40.30.10">
    <property type="entry name" value="Glutaredoxin"/>
    <property type="match status" value="1"/>
</dbReference>
<dbReference type="GO" id="GO:0017004">
    <property type="term" value="P:cytochrome complex assembly"/>
    <property type="evidence" value="ECO:0007669"/>
    <property type="project" value="UniProtKB-KW"/>
</dbReference>
<dbReference type="PANTHER" id="PTHR42852:SF6">
    <property type="entry name" value="THIOL:DISULFIDE INTERCHANGE PROTEIN DSBE"/>
    <property type="match status" value="1"/>
</dbReference>
<evidence type="ECO:0000259" key="7">
    <source>
        <dbReference type="PROSITE" id="PS51352"/>
    </source>
</evidence>
<dbReference type="OrthoDB" id="9796554at2"/>
<name>I1D4F9_9PSEU</name>
<dbReference type="InterPro" id="IPR000866">
    <property type="entry name" value="AhpC/TSA"/>
</dbReference>
<dbReference type="RefSeq" id="WP_005465533.1">
    <property type="nucleotide sequence ID" value="NZ_CM001484.1"/>
</dbReference>
<dbReference type="EMBL" id="CM001484">
    <property type="protein sequence ID" value="EIE99833.1"/>
    <property type="molecule type" value="Genomic_DNA"/>
</dbReference>
<feature type="transmembrane region" description="Helical" evidence="6">
    <location>
        <begin position="16"/>
        <end position="35"/>
    </location>
</feature>
<keyword evidence="5" id="KW-0676">Redox-active center</keyword>
<proteinExistence type="predicted"/>
<evidence type="ECO:0000256" key="5">
    <source>
        <dbReference type="ARBA" id="ARBA00023284"/>
    </source>
</evidence>
<keyword evidence="2" id="KW-0201">Cytochrome c-type biogenesis</keyword>
<dbReference type="GO" id="GO:0016491">
    <property type="term" value="F:oxidoreductase activity"/>
    <property type="evidence" value="ECO:0007669"/>
    <property type="project" value="InterPro"/>
</dbReference>
<dbReference type="PROSITE" id="PS51352">
    <property type="entry name" value="THIOREDOXIN_2"/>
    <property type="match status" value="1"/>
</dbReference>
<keyword evidence="3" id="KW-0735">Signal-anchor</keyword>